<reference evidence="3 4" key="1">
    <citation type="journal article" date="2009" name="Int. J. Syst. Evol. Microbiol.">
        <title>Paenibacillus contaminans sp. nov., isolated from a contaminated laboratory plate.</title>
        <authorList>
            <person name="Chou J.H."/>
            <person name="Lee J.H."/>
            <person name="Lin M.C."/>
            <person name="Chang P.S."/>
            <person name="Arun A.B."/>
            <person name="Young C.C."/>
            <person name="Chen W.M."/>
        </authorList>
    </citation>
    <scope>NUCLEOTIDE SEQUENCE [LARGE SCALE GENOMIC DNA]</scope>
    <source>
        <strain evidence="3 4">CKOBP-6</strain>
    </source>
</reference>
<organism evidence="3 4">
    <name type="scientific">Paenibacillus contaminans</name>
    <dbReference type="NCBI Taxonomy" id="450362"/>
    <lineage>
        <taxon>Bacteria</taxon>
        <taxon>Bacillati</taxon>
        <taxon>Bacillota</taxon>
        <taxon>Bacilli</taxon>
        <taxon>Bacillales</taxon>
        <taxon>Paenibacillaceae</taxon>
        <taxon>Paenibacillus</taxon>
    </lineage>
</organism>
<evidence type="ECO:0000313" key="4">
    <source>
        <dbReference type="Proteomes" id="UP000250369"/>
    </source>
</evidence>
<name>A0A329LYV1_9BACL</name>
<feature type="domain" description="Copper amine oxidase-like N-terminal" evidence="2">
    <location>
        <begin position="36"/>
        <end position="143"/>
    </location>
</feature>
<sequence>MRRSRLAAKMVLLTFVLIWIIPIQAKAAANPIVVSIDGSPVAFDVQPVIIDGTTLVQVRPIMEKLGLDIRWNGDTQTVSGSFKGNALVQLSIGSRTAQIGGASTLLEVAPRLIDGYTFVPLRVVGEATGRVVVWNGQDQTIAIHTPLSVYIGELLLDKGKLSYEGDTLANGVWNGPGKLFADGAKLYDGELKDGRLNGYGFLYRVEDGALLYAGNFADNAPDGEGVRYLKDGSKYTGDFAEGKQSGNGSLLDAEGSLLFQGKWKDDLKNGEGVAYRKGKVIEKGVYAGGSMWEGRSVRMTFMNGDSAVDIYEAGVAANRELTDLSGRLVYASKDEPSLYDDELRYTSEAQRLTVYVPAYWRGKFEVTEKGRQIEISSKASSGSGKNGMLASIYVYTDAELQELGGAEEIPYTPIGSANGRFYFYTAAKDDLSGYEAGDGDSELFYRLLFGVPYVIGHLQFIEN</sequence>
<evidence type="ECO:0000313" key="3">
    <source>
        <dbReference type="EMBL" id="RAV12472.1"/>
    </source>
</evidence>
<comment type="caution">
    <text evidence="3">The sequence shown here is derived from an EMBL/GenBank/DDBJ whole genome shotgun (WGS) entry which is preliminary data.</text>
</comment>
<dbReference type="AlphaFoldDB" id="A0A329LYV1"/>
<dbReference type="Gene3D" id="2.20.110.10">
    <property type="entry name" value="Histone H3 K4-specific methyltransferase SET7/9 N-terminal domain"/>
    <property type="match status" value="2"/>
</dbReference>
<dbReference type="Proteomes" id="UP000250369">
    <property type="component" value="Unassembled WGS sequence"/>
</dbReference>
<accession>A0A329LYV1</accession>
<dbReference type="InterPro" id="IPR036582">
    <property type="entry name" value="Mao_N_sf"/>
</dbReference>
<dbReference type="SUPFAM" id="SSF82185">
    <property type="entry name" value="Histone H3 K4-specific methyltransferase SET7/9 N-terminal domain"/>
    <property type="match status" value="2"/>
</dbReference>
<dbReference type="Pfam" id="PF07833">
    <property type="entry name" value="Cu_amine_oxidN1"/>
    <property type="match status" value="1"/>
</dbReference>
<dbReference type="RefSeq" id="WP_113035615.1">
    <property type="nucleotide sequence ID" value="NZ_QMFB01000033.1"/>
</dbReference>
<dbReference type="PANTHER" id="PTHR43215:SF14">
    <property type="entry name" value="RADIAL SPOKE HEAD 1 HOMOLOG"/>
    <property type="match status" value="1"/>
</dbReference>
<dbReference type="InterPro" id="IPR012854">
    <property type="entry name" value="Cu_amine_oxidase-like_N"/>
</dbReference>
<protein>
    <recommendedName>
        <fullName evidence="2">Copper amine oxidase-like N-terminal domain-containing protein</fullName>
    </recommendedName>
</protein>
<dbReference type="OrthoDB" id="38457at2"/>
<dbReference type="SUPFAM" id="SSF55383">
    <property type="entry name" value="Copper amine oxidase, domain N"/>
    <property type="match status" value="1"/>
</dbReference>
<dbReference type="InterPro" id="IPR003409">
    <property type="entry name" value="MORN"/>
</dbReference>
<keyword evidence="1" id="KW-0677">Repeat</keyword>
<dbReference type="PANTHER" id="PTHR43215">
    <property type="entry name" value="RADIAL SPOKE HEAD 1 HOMOLOG"/>
    <property type="match status" value="1"/>
</dbReference>
<evidence type="ECO:0000259" key="2">
    <source>
        <dbReference type="Pfam" id="PF07833"/>
    </source>
</evidence>
<gene>
    <name evidence="3" type="ORF">DQG23_34635</name>
</gene>
<proteinExistence type="predicted"/>
<evidence type="ECO:0000256" key="1">
    <source>
        <dbReference type="ARBA" id="ARBA00022737"/>
    </source>
</evidence>
<dbReference type="SMART" id="SM00698">
    <property type="entry name" value="MORN"/>
    <property type="match status" value="4"/>
</dbReference>
<dbReference type="Pfam" id="PF02493">
    <property type="entry name" value="MORN"/>
    <property type="match status" value="4"/>
</dbReference>
<dbReference type="Gene3D" id="3.30.457.10">
    <property type="entry name" value="Copper amine oxidase-like, N-terminal domain"/>
    <property type="match status" value="1"/>
</dbReference>
<keyword evidence="4" id="KW-1185">Reference proteome</keyword>
<dbReference type="EMBL" id="QMFB01000033">
    <property type="protein sequence ID" value="RAV12472.1"/>
    <property type="molecule type" value="Genomic_DNA"/>
</dbReference>